<proteinExistence type="predicted"/>
<keyword evidence="2" id="KW-1185">Reference proteome</keyword>
<dbReference type="Proteomes" id="UP000193866">
    <property type="component" value="Unassembled WGS sequence"/>
</dbReference>
<reference evidence="1 2" key="1">
    <citation type="submission" date="2016-01" db="EMBL/GenBank/DDBJ databases">
        <title>The new phylogeny of the genus Mycobacterium.</title>
        <authorList>
            <person name="Tarcisio F."/>
            <person name="Conor M."/>
            <person name="Antonella G."/>
            <person name="Elisabetta G."/>
            <person name="Giulia F.S."/>
            <person name="Sara T."/>
            <person name="Anna F."/>
            <person name="Clotilde B."/>
            <person name="Roberto B."/>
            <person name="Veronica D.S."/>
            <person name="Fabio R."/>
            <person name="Monica P."/>
            <person name="Olivier J."/>
            <person name="Enrico T."/>
            <person name="Nicola S."/>
        </authorList>
    </citation>
    <scope>NUCLEOTIDE SEQUENCE [LARGE SCALE GENOMIC DNA]</scope>
    <source>
        <strain evidence="1 2">DSM 45394</strain>
    </source>
</reference>
<organism evidence="1 2">
    <name type="scientific">Mycolicibacter longobardus</name>
    <dbReference type="NCBI Taxonomy" id="1108812"/>
    <lineage>
        <taxon>Bacteria</taxon>
        <taxon>Bacillati</taxon>
        <taxon>Actinomycetota</taxon>
        <taxon>Actinomycetes</taxon>
        <taxon>Mycobacteriales</taxon>
        <taxon>Mycobacteriaceae</taxon>
        <taxon>Mycolicibacter</taxon>
    </lineage>
</organism>
<protein>
    <submittedName>
        <fullName evidence="1">Uncharacterized protein</fullName>
    </submittedName>
</protein>
<evidence type="ECO:0000313" key="2">
    <source>
        <dbReference type="Proteomes" id="UP000193866"/>
    </source>
</evidence>
<dbReference type="EMBL" id="LQPG01000035">
    <property type="protein sequence ID" value="ORW08472.1"/>
    <property type="molecule type" value="Genomic_DNA"/>
</dbReference>
<accession>A0A1X1YBH7</accession>
<comment type="caution">
    <text evidence="1">The sequence shown here is derived from an EMBL/GenBank/DDBJ whole genome shotgun (WGS) entry which is preliminary data.</text>
</comment>
<gene>
    <name evidence="1" type="ORF">AWC16_18905</name>
</gene>
<evidence type="ECO:0000313" key="1">
    <source>
        <dbReference type="EMBL" id="ORW08472.1"/>
    </source>
</evidence>
<sequence length="69" mass="7383">MPIFTAEQISKSQAWQPHAQFWSVEPHQVRNLTDALNALNAGMWANGAADTHAAGALANATAELLASLR</sequence>
<dbReference type="STRING" id="1108812.AWC16_18905"/>
<dbReference type="AlphaFoldDB" id="A0A1X1YBH7"/>
<dbReference type="OrthoDB" id="9925115at2"/>
<name>A0A1X1YBH7_9MYCO</name>
<dbReference type="RefSeq" id="WP_085266110.1">
    <property type="nucleotide sequence ID" value="NZ_LQPG01000035.1"/>
</dbReference>